<keyword evidence="2" id="KW-1185">Reference proteome</keyword>
<evidence type="ECO:0000313" key="2">
    <source>
        <dbReference type="Proteomes" id="UP001231649"/>
    </source>
</evidence>
<name>A0ACC2Q3H5_9NEOP</name>
<sequence>MTVFWSLCLFLTLISLATTQQINANSCQLPVDPGNCGVLAYLSTPAIRYGYDRNSANCVQFTYTGCGGNTNRFSTYNQCLTTCYYSQGTSLNQLVNLFGAIVNQFT</sequence>
<evidence type="ECO:0000313" key="1">
    <source>
        <dbReference type="EMBL" id="KAJ8707067.1"/>
    </source>
</evidence>
<dbReference type="EMBL" id="CM056805">
    <property type="protein sequence ID" value="KAJ8707067.1"/>
    <property type="molecule type" value="Genomic_DNA"/>
</dbReference>
<proteinExistence type="predicted"/>
<protein>
    <submittedName>
        <fullName evidence="1">Uncharacterized protein</fullName>
    </submittedName>
</protein>
<gene>
    <name evidence="1" type="ORF">PYW08_011201</name>
</gene>
<organism evidence="1 2">
    <name type="scientific">Mythimna loreyi</name>
    <dbReference type="NCBI Taxonomy" id="667449"/>
    <lineage>
        <taxon>Eukaryota</taxon>
        <taxon>Metazoa</taxon>
        <taxon>Ecdysozoa</taxon>
        <taxon>Arthropoda</taxon>
        <taxon>Hexapoda</taxon>
        <taxon>Insecta</taxon>
        <taxon>Pterygota</taxon>
        <taxon>Neoptera</taxon>
        <taxon>Endopterygota</taxon>
        <taxon>Lepidoptera</taxon>
        <taxon>Glossata</taxon>
        <taxon>Ditrysia</taxon>
        <taxon>Noctuoidea</taxon>
        <taxon>Noctuidae</taxon>
        <taxon>Noctuinae</taxon>
        <taxon>Hadenini</taxon>
        <taxon>Mythimna</taxon>
    </lineage>
</organism>
<reference evidence="1" key="1">
    <citation type="submission" date="2023-03" db="EMBL/GenBank/DDBJ databases">
        <title>Chromosome-level genomes of two armyworms, Mythimna separata and Mythimna loreyi, provide insights into the biosynthesis and reception of sex pheromones.</title>
        <authorList>
            <person name="Zhao H."/>
        </authorList>
    </citation>
    <scope>NUCLEOTIDE SEQUENCE</scope>
    <source>
        <strain evidence="1">BeijingLab</strain>
    </source>
</reference>
<comment type="caution">
    <text evidence="1">The sequence shown here is derived from an EMBL/GenBank/DDBJ whole genome shotgun (WGS) entry which is preliminary data.</text>
</comment>
<accession>A0ACC2Q3H5</accession>
<dbReference type="Proteomes" id="UP001231649">
    <property type="component" value="Chromosome 29"/>
</dbReference>